<sequence length="1198" mass="132448">MLLRKCALPVGAPHPNFFNVHNLRRLSMASAGIPASSRVQSIAGQGHDRPPPSSTCLTSSRVRRHVAHNYTWDPENGIVFSKCRYSSRASCAQGKHLRKRKRISLNEFASNIKMTLNTADQDNFLTFGRVGSFCSDKSDSILHISCPPTWMASPLSLKHKREAALHKFETTPPSPGSKKEWGISEEEGEIMVEGITHEVALLHSRHLPYTVRFKQATASLNPTSVSASNVDCILIQWSRRPDNPIMKEKAPLDRARLGKAIDEQLRYEQLWKTRRQLLRNSRLQAVVHFPDKIRTRWNNSHHQIRMVPNTRKGVKTQRTSLISSRPSKATRTTKIDETRKSSSPYSMPATPAPLCLGSRDENAAQQLANGGVRYAIRRSGTGSIFTRLGEIPSQGRLRLSPSPRLSAPHSAPVLKDSKSLVDSEEVDGQEVSNKHDIPNQLEDNPGQGEPKEPELLGQLHSIASNGVTTCPGGECELPLSLTTNLLNEDVNEYSGGDTKVLAKSGNTSNNEGEPHKDNTSTGAGSQIASISDMNEASESEHSSDGEQGSKFLGDTEPESETEDTQEQHVPLTYQIPPGVLRAAMQASPNSDGGYYRYNFYRGPNDQHVSTHYCQSFQVAERVAKYFVGEKVVGFDIEWKPRATAKGGIKENVSLIQLACEDRIALFHLAMYKGTTPTELVPPTLRAILEDPNICKVGVAVKGDFNRLETWLGIKARGQFELSRLHNLVEFHTTEPSRVNNKLVSLAKQVEQHLQLPLFKGKVRESDWSEPVRLTREQITYAATDAYAGFRIYDILDAKRMLLRPTPPRPSCVEHDPLVAKRVKAVPKAIDVPKEDEMEDDEYETAAEDFAKEEVSSEIESSSEYSGQSDGPDADYALLTGGIERPFINPDHTNGAADSHVPLTGRVGCIRLAGLAGPDPAYPMLPEIPSSEEGIESDSSSVFETPPKRLGRRITQNIGPGPPSGGPDAAALSMDIGTEVSTHHEVDHTTEKPEKKTPRKTTSRARNLGVRPIFQQFENRERTNSITANAGKDEKKRETKPITDTAVPHQPQDSAANNPPEPSSESLPTFTPLEPIAASKSLEYTLADTWASEHVSSTIPSPSSSMSISPLARIHATVPHLRAYHLWHHQRLPLSEIAKHLRDPPLAQSTVSSYILQAVTLERLDSRAEDLRVLLRGLPDCLRKGRFRWLVERVGGFDE</sequence>
<reference evidence="1" key="1">
    <citation type="journal article" date="2020" name="Stud. Mycol.">
        <title>101 Dothideomycetes genomes: a test case for predicting lifestyles and emergence of pathogens.</title>
        <authorList>
            <person name="Haridas S."/>
            <person name="Albert R."/>
            <person name="Binder M."/>
            <person name="Bloem J."/>
            <person name="Labutti K."/>
            <person name="Salamov A."/>
            <person name="Andreopoulos B."/>
            <person name="Baker S."/>
            <person name="Barry K."/>
            <person name="Bills G."/>
            <person name="Bluhm B."/>
            <person name="Cannon C."/>
            <person name="Castanera R."/>
            <person name="Culley D."/>
            <person name="Daum C."/>
            <person name="Ezra D."/>
            <person name="Gonzalez J."/>
            <person name="Henrissat B."/>
            <person name="Kuo A."/>
            <person name="Liang C."/>
            <person name="Lipzen A."/>
            <person name="Lutzoni F."/>
            <person name="Magnuson J."/>
            <person name="Mondo S."/>
            <person name="Nolan M."/>
            <person name="Ohm R."/>
            <person name="Pangilinan J."/>
            <person name="Park H.-J."/>
            <person name="Ramirez L."/>
            <person name="Alfaro M."/>
            <person name="Sun H."/>
            <person name="Tritt A."/>
            <person name="Yoshinaga Y."/>
            <person name="Zwiers L.-H."/>
            <person name="Turgeon B."/>
            <person name="Goodwin S."/>
            <person name="Spatafora J."/>
            <person name="Crous P."/>
            <person name="Grigoriev I."/>
        </authorList>
    </citation>
    <scope>NUCLEOTIDE SEQUENCE</scope>
    <source>
        <strain evidence="1">ATCC 200398</strain>
    </source>
</reference>
<evidence type="ECO:0000313" key="1">
    <source>
        <dbReference type="EMBL" id="KAF2474522.1"/>
    </source>
</evidence>
<name>A0ACB6R7L9_9PLEO</name>
<organism evidence="1 2">
    <name type="scientific">Lindgomyces ingoldianus</name>
    <dbReference type="NCBI Taxonomy" id="673940"/>
    <lineage>
        <taxon>Eukaryota</taxon>
        <taxon>Fungi</taxon>
        <taxon>Dikarya</taxon>
        <taxon>Ascomycota</taxon>
        <taxon>Pezizomycotina</taxon>
        <taxon>Dothideomycetes</taxon>
        <taxon>Pleosporomycetidae</taxon>
        <taxon>Pleosporales</taxon>
        <taxon>Lindgomycetaceae</taxon>
        <taxon>Lindgomyces</taxon>
    </lineage>
</organism>
<keyword evidence="2" id="KW-1185">Reference proteome</keyword>
<comment type="caution">
    <text evidence="1">The sequence shown here is derived from an EMBL/GenBank/DDBJ whole genome shotgun (WGS) entry which is preliminary data.</text>
</comment>
<proteinExistence type="predicted"/>
<gene>
    <name evidence="1" type="ORF">BDR25DRAFT_279838</name>
</gene>
<protein>
    <submittedName>
        <fullName evidence="1">Uncharacterized protein</fullName>
    </submittedName>
</protein>
<evidence type="ECO:0000313" key="2">
    <source>
        <dbReference type="Proteomes" id="UP000799755"/>
    </source>
</evidence>
<dbReference type="EMBL" id="MU003497">
    <property type="protein sequence ID" value="KAF2474522.1"/>
    <property type="molecule type" value="Genomic_DNA"/>
</dbReference>
<accession>A0ACB6R7L9</accession>
<dbReference type="Proteomes" id="UP000799755">
    <property type="component" value="Unassembled WGS sequence"/>
</dbReference>